<proteinExistence type="predicted"/>
<dbReference type="GO" id="GO:0071949">
    <property type="term" value="F:FAD binding"/>
    <property type="evidence" value="ECO:0007669"/>
    <property type="project" value="InterPro"/>
</dbReference>
<dbReference type="EMBL" id="FMAH01000002">
    <property type="protein sequence ID" value="SCB10784.1"/>
    <property type="molecule type" value="Genomic_DNA"/>
</dbReference>
<evidence type="ECO:0000313" key="4">
    <source>
        <dbReference type="Proteomes" id="UP000199435"/>
    </source>
</evidence>
<keyword evidence="4" id="KW-1185">Reference proteome</keyword>
<dbReference type="InterPro" id="IPR054707">
    <property type="entry name" value="DhpH_subs-bd"/>
</dbReference>
<evidence type="ECO:0000313" key="3">
    <source>
        <dbReference type="EMBL" id="SCB10784.1"/>
    </source>
</evidence>
<dbReference type="InterPro" id="IPR053212">
    <property type="entry name" value="DHP_3-monooxygenase"/>
</dbReference>
<dbReference type="SUPFAM" id="SSF54373">
    <property type="entry name" value="FAD-linked reductases, C-terminal domain"/>
    <property type="match status" value="1"/>
</dbReference>
<dbReference type="PRINTS" id="PR00420">
    <property type="entry name" value="RNGMNOXGNASE"/>
</dbReference>
<dbReference type="Gene3D" id="3.50.50.60">
    <property type="entry name" value="FAD/NAD(P)-binding domain"/>
    <property type="match status" value="2"/>
</dbReference>
<gene>
    <name evidence="3" type="ORF">GA0061102_10028</name>
</gene>
<dbReference type="OrthoDB" id="5499180at2"/>
<dbReference type="RefSeq" id="WP_092843725.1">
    <property type="nucleotide sequence ID" value="NZ_FMAH01000002.1"/>
</dbReference>
<dbReference type="AlphaFoldDB" id="A0A1C3U5P6"/>
<feature type="domain" description="FAD-binding" evidence="1">
    <location>
        <begin position="18"/>
        <end position="170"/>
    </location>
</feature>
<dbReference type="PANTHER" id="PTHR47469">
    <property type="entry name" value="MONOOXYGENASE-LIKE"/>
    <property type="match status" value="1"/>
</dbReference>
<dbReference type="InterPro" id="IPR036188">
    <property type="entry name" value="FAD/NAD-bd_sf"/>
</dbReference>
<dbReference type="STRING" id="411945.GA0061102_10028"/>
<evidence type="ECO:0000259" key="2">
    <source>
        <dbReference type="Pfam" id="PF22607"/>
    </source>
</evidence>
<name>A0A1C3U5P6_9HYPH</name>
<dbReference type="Proteomes" id="UP000199435">
    <property type="component" value="Unassembled WGS sequence"/>
</dbReference>
<dbReference type="PANTHER" id="PTHR47469:SF2">
    <property type="entry name" value="OS06G0597600 PROTEIN"/>
    <property type="match status" value="1"/>
</dbReference>
<reference evidence="4" key="1">
    <citation type="submission" date="2016-08" db="EMBL/GenBank/DDBJ databases">
        <authorList>
            <person name="Varghese N."/>
            <person name="Submissions Spin"/>
        </authorList>
    </citation>
    <scope>NUCLEOTIDE SEQUENCE [LARGE SCALE GENOMIC DNA]</scope>
    <source>
        <strain evidence="4">HAMBI 2971</strain>
    </source>
</reference>
<organism evidence="3 4">
    <name type="scientific">Rhizobium miluonense</name>
    <dbReference type="NCBI Taxonomy" id="411945"/>
    <lineage>
        <taxon>Bacteria</taxon>
        <taxon>Pseudomonadati</taxon>
        <taxon>Pseudomonadota</taxon>
        <taxon>Alphaproteobacteria</taxon>
        <taxon>Hyphomicrobiales</taxon>
        <taxon>Rhizobiaceae</taxon>
        <taxon>Rhizobium/Agrobacterium group</taxon>
        <taxon>Rhizobium</taxon>
    </lineage>
</organism>
<evidence type="ECO:0000259" key="1">
    <source>
        <dbReference type="Pfam" id="PF01494"/>
    </source>
</evidence>
<dbReference type="SUPFAM" id="SSF51905">
    <property type="entry name" value="FAD/NAD(P)-binding domain"/>
    <property type="match status" value="1"/>
</dbReference>
<dbReference type="NCBIfam" id="NF005566">
    <property type="entry name" value="PRK07236.1"/>
    <property type="match status" value="1"/>
</dbReference>
<accession>A0A1C3U5P6</accession>
<dbReference type="InterPro" id="IPR002938">
    <property type="entry name" value="FAD-bd"/>
</dbReference>
<dbReference type="Pfam" id="PF01494">
    <property type="entry name" value="FAD_binding_3"/>
    <property type="match status" value="1"/>
</dbReference>
<feature type="domain" description="2,6-dihydroxypyridine 3-monooxygenase substrate binding" evidence="2">
    <location>
        <begin position="180"/>
        <end position="307"/>
    </location>
</feature>
<dbReference type="Pfam" id="PF22607">
    <property type="entry name" value="FAD_binding-like"/>
    <property type="match status" value="1"/>
</dbReference>
<sequence>MQETLLSANSQSSKPLRAIVIGGSLGGLFTGNMLRSIGWEVDIFERSPRDLDSRGGGIVLQPDVVEVFRRIGVNIGASALGVQSRHRTVFRPDGTIQSKQIAPQTQTSWSLIYTKLKAAFGDEHYHQGKVLVRIEQDMPAGTVTAIFEDGTRKTGDLLIGADGGNSTVRSLYWPQLQPRYAGYVAWRGLLAEHEMPPVSHDTLLGDFGFANNRGSHILGYLVPGVQNDIRPGHRIYNWVWYRVIDASLLTEVMTDRNGLDRGYAVPEGLLAARWVERLNKEASELLPPGFREVVQATPQPFVQAIRDLASNRMVAGRVIILGDAASIPRPHTAASTSKAAANALALAAELAVSGNDIDAALARWEPQQVMFGKYLETQGSATGDYLLFHRLPVDAVG</sequence>
<protein>
    <submittedName>
        <fullName evidence="3">2-polyprenyl-6-methoxyphenol hydroxylase</fullName>
    </submittedName>
</protein>